<evidence type="ECO:0000313" key="8">
    <source>
        <dbReference type="EMBL" id="CAL1163067.1"/>
    </source>
</evidence>
<feature type="domain" description="U-box" evidence="6">
    <location>
        <begin position="95"/>
        <end position="174"/>
    </location>
</feature>
<feature type="coiled-coil region" evidence="4">
    <location>
        <begin position="209"/>
        <end position="243"/>
    </location>
</feature>
<evidence type="ECO:0000256" key="2">
    <source>
        <dbReference type="ARBA" id="ARBA00012483"/>
    </source>
</evidence>
<dbReference type="Proteomes" id="UP001152797">
    <property type="component" value="Unassembled WGS sequence"/>
</dbReference>
<sequence length="789" mass="84266">SITLEHVLKCSSPLYLCQSADVMSTTTQKASSSMDSPASVQAVPVPPAAEPLNYIAAARQGRQAEYGERWGEGAARYFSIEADFLDEDQSIRLMPVPESFFCPISATIMSDPVATVDGCAYERDYIERWFRERRQANQAITSPTTGLPLPSTTLMPLLALQRAIEAYLAHRPELRRDHMAGRSFEEAAQVLQSDLLEKHAMNTNMGDEVRRLRGANKALLRQLRQCEGEKAKLVQQLQQARWQLGIAEEPSFKEIAEGVLPSSSDESTAFTCVEAEPQERSIAGQGEQDLSRLQLQLARSEQARPKSSKITGRAHRQLLSLAAVLAAMAGVLHFSKSDPPGIVHEMGSVKPVELSPLPEPDIPEISSLIGTPMRSNVFPVLGHKIPRGRSPELIYYVEQLRSRNREERHQALMSLLATARGGIDMRNAIMQAGAVLPLVELLREMAAPGIQEAAAAALGILCADGEAAQSTLLRAGAVPALVRLLGSDAPVPTRAAASALRNLAANHNQAQLAIAQAGAVAPLIHLLSHSDRQLQAQAASALGNLAGDSSENHFDKQVMIAQAGALTPLVRLLRTTDSAEVREACASALRMLATNNADNQVAVAHAGAIQPLVQLLRDEAPSVREEAAAALGNLVFFNDETNAGNQAAIAEAGAVPHLAALLKDPKAQVTAAGALRNLAAQNVANQEAICRDALQSLVQLVTDGKPKAQVEAAGAIHNLAAGNAKSQQLIVEAGALEPLVALLKEEAPRVREVAAGALWALARDNPELQSAIDRSGAIQPTSKKTSKLK</sequence>
<comment type="caution">
    <text evidence="7">The sequence shown here is derived from an EMBL/GenBank/DDBJ whole genome shotgun (WGS) entry which is preliminary data.</text>
</comment>
<evidence type="ECO:0000313" key="7">
    <source>
        <dbReference type="EMBL" id="CAI4009692.1"/>
    </source>
</evidence>
<feature type="repeat" description="ARM" evidence="3">
    <location>
        <begin position="564"/>
        <end position="607"/>
    </location>
</feature>
<evidence type="ECO:0000313" key="9">
    <source>
        <dbReference type="Proteomes" id="UP001152797"/>
    </source>
</evidence>
<feature type="repeat" description="ARM" evidence="3">
    <location>
        <begin position="607"/>
        <end position="634"/>
    </location>
</feature>
<organism evidence="7">
    <name type="scientific">Cladocopium goreaui</name>
    <dbReference type="NCBI Taxonomy" id="2562237"/>
    <lineage>
        <taxon>Eukaryota</taxon>
        <taxon>Sar</taxon>
        <taxon>Alveolata</taxon>
        <taxon>Dinophyceae</taxon>
        <taxon>Suessiales</taxon>
        <taxon>Symbiodiniaceae</taxon>
        <taxon>Cladocopium</taxon>
    </lineage>
</organism>
<dbReference type="Gene3D" id="1.25.10.10">
    <property type="entry name" value="Leucine-rich Repeat Variant"/>
    <property type="match status" value="3"/>
</dbReference>
<comment type="catalytic activity">
    <reaction evidence="1">
        <text>S-ubiquitinyl-[E2 ubiquitin-conjugating enzyme]-L-cysteine + [acceptor protein]-L-lysine = [E2 ubiquitin-conjugating enzyme]-L-cysteine + N(6)-ubiquitinyl-[acceptor protein]-L-lysine.</text>
        <dbReference type="EC" id="2.3.2.27"/>
    </reaction>
</comment>
<dbReference type="SUPFAM" id="SSF48371">
    <property type="entry name" value="ARM repeat"/>
    <property type="match status" value="1"/>
</dbReference>
<dbReference type="EC" id="2.3.2.27" evidence="2"/>
<evidence type="ECO:0000256" key="3">
    <source>
        <dbReference type="PROSITE-ProRule" id="PRU00259"/>
    </source>
</evidence>
<dbReference type="InterPro" id="IPR016024">
    <property type="entry name" value="ARM-type_fold"/>
</dbReference>
<evidence type="ECO:0000256" key="1">
    <source>
        <dbReference type="ARBA" id="ARBA00000900"/>
    </source>
</evidence>
<proteinExistence type="predicted"/>
<dbReference type="GO" id="GO:0016567">
    <property type="term" value="P:protein ubiquitination"/>
    <property type="evidence" value="ECO:0007669"/>
    <property type="project" value="InterPro"/>
</dbReference>
<feature type="non-terminal residue" evidence="7">
    <location>
        <position position="1"/>
    </location>
</feature>
<dbReference type="InterPro" id="IPR011989">
    <property type="entry name" value="ARM-like"/>
</dbReference>
<dbReference type="InterPro" id="IPR000225">
    <property type="entry name" value="Armadillo"/>
</dbReference>
<feature type="repeat" description="ARM" evidence="3">
    <location>
        <begin position="518"/>
        <end position="553"/>
    </location>
</feature>
<dbReference type="OrthoDB" id="436939at2759"/>
<feature type="repeat" description="ARM" evidence="3">
    <location>
        <begin position="653"/>
        <end position="682"/>
    </location>
</feature>
<protein>
    <recommendedName>
        <fullName evidence="2">RING-type E3 ubiquitin transferase</fullName>
        <ecNumber evidence="2">2.3.2.27</ecNumber>
    </recommendedName>
</protein>
<keyword evidence="9" id="KW-1185">Reference proteome</keyword>
<dbReference type="EMBL" id="CAMXCT030004596">
    <property type="protein sequence ID" value="CAL4797004.1"/>
    <property type="molecule type" value="Genomic_DNA"/>
</dbReference>
<keyword evidence="4" id="KW-0175">Coiled coil</keyword>
<accession>A0A9P1DHS6</accession>
<dbReference type="PROSITE" id="PS51698">
    <property type="entry name" value="U_BOX"/>
    <property type="match status" value="1"/>
</dbReference>
<evidence type="ECO:0000256" key="5">
    <source>
        <dbReference type="SAM" id="MobiDB-lite"/>
    </source>
</evidence>
<dbReference type="SUPFAM" id="SSF57850">
    <property type="entry name" value="RING/U-box"/>
    <property type="match status" value="1"/>
</dbReference>
<dbReference type="PROSITE" id="PS50176">
    <property type="entry name" value="ARM_REPEAT"/>
    <property type="match status" value="8"/>
</dbReference>
<reference evidence="8" key="2">
    <citation type="submission" date="2024-04" db="EMBL/GenBank/DDBJ databases">
        <authorList>
            <person name="Chen Y."/>
            <person name="Shah S."/>
            <person name="Dougan E. K."/>
            <person name="Thang M."/>
            <person name="Chan C."/>
        </authorList>
    </citation>
    <scope>NUCLEOTIDE SEQUENCE [LARGE SCALE GENOMIC DNA]</scope>
</reference>
<feature type="region of interest" description="Disordered" evidence="5">
    <location>
        <begin position="770"/>
        <end position="789"/>
    </location>
</feature>
<dbReference type="InterPro" id="IPR013083">
    <property type="entry name" value="Znf_RING/FYVE/PHD"/>
</dbReference>
<dbReference type="CDD" id="cd16655">
    <property type="entry name" value="RING-Ubox_WDSUB1-like"/>
    <property type="match status" value="1"/>
</dbReference>
<dbReference type="SMART" id="SM00185">
    <property type="entry name" value="ARM"/>
    <property type="match status" value="8"/>
</dbReference>
<dbReference type="SMART" id="SM00504">
    <property type="entry name" value="Ubox"/>
    <property type="match status" value="1"/>
</dbReference>
<feature type="repeat" description="ARM" evidence="3">
    <location>
        <begin position="692"/>
        <end position="734"/>
    </location>
</feature>
<name>A0A9P1DHS6_9DINO</name>
<dbReference type="Pfam" id="PF04564">
    <property type="entry name" value="U-box"/>
    <property type="match status" value="1"/>
</dbReference>
<dbReference type="SMART" id="SM00567">
    <property type="entry name" value="EZ_HEAT"/>
    <property type="match status" value="6"/>
</dbReference>
<feature type="repeat" description="ARM" evidence="3">
    <location>
        <begin position="476"/>
        <end position="518"/>
    </location>
</feature>
<dbReference type="Gene3D" id="3.30.40.10">
    <property type="entry name" value="Zinc/RING finger domain, C3HC4 (zinc finger)"/>
    <property type="match status" value="1"/>
</dbReference>
<dbReference type="InterPro" id="IPR004155">
    <property type="entry name" value="PBS_lyase_HEAT"/>
</dbReference>
<dbReference type="InterPro" id="IPR003613">
    <property type="entry name" value="Ubox_domain"/>
</dbReference>
<dbReference type="Pfam" id="PF00514">
    <property type="entry name" value="Arm"/>
    <property type="match status" value="8"/>
</dbReference>
<dbReference type="GO" id="GO:0061630">
    <property type="term" value="F:ubiquitin protein ligase activity"/>
    <property type="evidence" value="ECO:0007669"/>
    <property type="project" value="UniProtKB-EC"/>
</dbReference>
<dbReference type="PANTHER" id="PTHR23315">
    <property type="entry name" value="U BOX DOMAIN-CONTAINING"/>
    <property type="match status" value="1"/>
</dbReference>
<dbReference type="EMBL" id="CAMXCT020004596">
    <property type="protein sequence ID" value="CAL1163067.1"/>
    <property type="molecule type" value="Genomic_DNA"/>
</dbReference>
<feature type="repeat" description="ARM" evidence="3">
    <location>
        <begin position="433"/>
        <end position="476"/>
    </location>
</feature>
<evidence type="ECO:0000256" key="4">
    <source>
        <dbReference type="SAM" id="Coils"/>
    </source>
</evidence>
<dbReference type="PANTHER" id="PTHR23315:SF7">
    <property type="entry name" value="U-BOX DOMAIN-CONTAINING PROTEIN 4"/>
    <property type="match status" value="1"/>
</dbReference>
<reference evidence="7" key="1">
    <citation type="submission" date="2022-10" db="EMBL/GenBank/DDBJ databases">
        <authorList>
            <person name="Chen Y."/>
            <person name="Dougan E. K."/>
            <person name="Chan C."/>
            <person name="Rhodes N."/>
            <person name="Thang M."/>
        </authorList>
    </citation>
    <scope>NUCLEOTIDE SEQUENCE</scope>
</reference>
<gene>
    <name evidence="7" type="ORF">C1SCF055_LOCUS35031</name>
</gene>
<feature type="repeat" description="ARM" evidence="3">
    <location>
        <begin position="734"/>
        <end position="776"/>
    </location>
</feature>
<dbReference type="EMBL" id="CAMXCT010004596">
    <property type="protein sequence ID" value="CAI4009692.1"/>
    <property type="molecule type" value="Genomic_DNA"/>
</dbReference>
<evidence type="ECO:0000259" key="6">
    <source>
        <dbReference type="PROSITE" id="PS51698"/>
    </source>
</evidence>
<dbReference type="AlphaFoldDB" id="A0A9P1DHS6"/>